<dbReference type="Proteomes" id="UP000230233">
    <property type="component" value="Unassembled WGS sequence"/>
</dbReference>
<accession>A0A2G5S9M3</accession>
<gene>
    <name evidence="2" type="ORF">B9Z55_028951</name>
</gene>
<reference evidence="3" key="1">
    <citation type="submission" date="2017-10" db="EMBL/GenBank/DDBJ databases">
        <title>Rapid genome shrinkage in a self-fertile nematode reveals novel sperm competition proteins.</title>
        <authorList>
            <person name="Yin D."/>
            <person name="Schwarz E.M."/>
            <person name="Thomas C.G."/>
            <person name="Felde R.L."/>
            <person name="Korf I.F."/>
            <person name="Cutter A.D."/>
            <person name="Schartner C.M."/>
            <person name="Ralston E.J."/>
            <person name="Meyer B.J."/>
            <person name="Haag E.S."/>
        </authorList>
    </citation>
    <scope>NUCLEOTIDE SEQUENCE [LARGE SCALE GENOMIC DNA]</scope>
    <source>
        <strain evidence="3">JU1422</strain>
    </source>
</reference>
<keyword evidence="3" id="KW-1185">Reference proteome</keyword>
<name>A0A2G5S9M3_9PELO</name>
<feature type="compositionally biased region" description="Pro residues" evidence="1">
    <location>
        <begin position="67"/>
        <end position="78"/>
    </location>
</feature>
<evidence type="ECO:0000313" key="3">
    <source>
        <dbReference type="Proteomes" id="UP000230233"/>
    </source>
</evidence>
<evidence type="ECO:0000256" key="1">
    <source>
        <dbReference type="SAM" id="MobiDB-lite"/>
    </source>
</evidence>
<dbReference type="AlphaFoldDB" id="A0A2G5S9M3"/>
<comment type="caution">
    <text evidence="2">The sequence shown here is derived from an EMBL/GenBank/DDBJ whole genome shotgun (WGS) entry which is preliminary data.</text>
</comment>
<sequence>MSNLENTPKKACVPPAPPAPKKALVDLGLDMSPLGFDSSTETQIETPGYYDRQFNGAQYGTFYPMYDPVPPPPPPPQPAAREHFEPVPKRKIAIRRRGEDVIQKLQRFSLAMFCHQCDANSTFDGATLSIQLCRPCLVKVGTNVM</sequence>
<protein>
    <submittedName>
        <fullName evidence="2">Uncharacterized protein</fullName>
    </submittedName>
</protein>
<feature type="region of interest" description="Disordered" evidence="1">
    <location>
        <begin position="65"/>
        <end position="87"/>
    </location>
</feature>
<dbReference type="EMBL" id="PDUG01000061">
    <property type="protein sequence ID" value="PIC11626.1"/>
    <property type="molecule type" value="Genomic_DNA"/>
</dbReference>
<evidence type="ECO:0000313" key="2">
    <source>
        <dbReference type="EMBL" id="PIC11626.1"/>
    </source>
</evidence>
<proteinExistence type="predicted"/>
<organism evidence="2 3">
    <name type="scientific">Caenorhabditis nigoni</name>
    <dbReference type="NCBI Taxonomy" id="1611254"/>
    <lineage>
        <taxon>Eukaryota</taxon>
        <taxon>Metazoa</taxon>
        <taxon>Ecdysozoa</taxon>
        <taxon>Nematoda</taxon>
        <taxon>Chromadorea</taxon>
        <taxon>Rhabditida</taxon>
        <taxon>Rhabditina</taxon>
        <taxon>Rhabditomorpha</taxon>
        <taxon>Rhabditoidea</taxon>
        <taxon>Rhabditidae</taxon>
        <taxon>Peloderinae</taxon>
        <taxon>Caenorhabditis</taxon>
    </lineage>
</organism>